<dbReference type="GO" id="GO:0006310">
    <property type="term" value="P:DNA recombination"/>
    <property type="evidence" value="ECO:0007669"/>
    <property type="project" value="UniProtKB-KW"/>
</dbReference>
<proteinExistence type="inferred from homology"/>
<evidence type="ECO:0000256" key="4">
    <source>
        <dbReference type="ARBA" id="ARBA00023172"/>
    </source>
</evidence>
<dbReference type="GO" id="GO:0015074">
    <property type="term" value="P:DNA integration"/>
    <property type="evidence" value="ECO:0007669"/>
    <property type="project" value="UniProtKB-KW"/>
</dbReference>
<dbReference type="SUPFAM" id="SSF56349">
    <property type="entry name" value="DNA breaking-rejoining enzymes"/>
    <property type="match status" value="1"/>
</dbReference>
<name>A0A6S4TTA5_AERCA</name>
<dbReference type="PANTHER" id="PTHR30349:SF41">
    <property type="entry name" value="INTEGRASE_RECOMBINASE PROTEIN MJ0367-RELATED"/>
    <property type="match status" value="1"/>
</dbReference>
<protein>
    <recommendedName>
        <fullName evidence="5">Tyr recombinase domain-containing protein</fullName>
    </recommendedName>
</protein>
<dbReference type="CDD" id="cd01184">
    <property type="entry name" value="INT_C_like_1"/>
    <property type="match status" value="1"/>
</dbReference>
<evidence type="ECO:0000256" key="2">
    <source>
        <dbReference type="ARBA" id="ARBA00022908"/>
    </source>
</evidence>
<dbReference type="InterPro" id="IPR010998">
    <property type="entry name" value="Integrase_recombinase_N"/>
</dbReference>
<evidence type="ECO:0000256" key="1">
    <source>
        <dbReference type="ARBA" id="ARBA00008857"/>
    </source>
</evidence>
<dbReference type="PANTHER" id="PTHR30349">
    <property type="entry name" value="PHAGE INTEGRASE-RELATED"/>
    <property type="match status" value="1"/>
</dbReference>
<organism evidence="6 7">
    <name type="scientific">Aeromonas caviae</name>
    <name type="common">Aeromonas punctata</name>
    <dbReference type="NCBI Taxonomy" id="648"/>
    <lineage>
        <taxon>Bacteria</taxon>
        <taxon>Pseudomonadati</taxon>
        <taxon>Pseudomonadota</taxon>
        <taxon>Gammaproteobacteria</taxon>
        <taxon>Aeromonadales</taxon>
        <taxon>Aeromonadaceae</taxon>
        <taxon>Aeromonas</taxon>
    </lineage>
</organism>
<dbReference type="InterPro" id="IPR002104">
    <property type="entry name" value="Integrase_catalytic"/>
</dbReference>
<comment type="similarity">
    <text evidence="1">Belongs to the 'phage' integrase family.</text>
</comment>
<dbReference type="Gene3D" id="1.10.443.10">
    <property type="entry name" value="Intergrase catalytic core"/>
    <property type="match status" value="1"/>
</dbReference>
<keyword evidence="3" id="KW-0238">DNA-binding</keyword>
<reference evidence="6 7" key="1">
    <citation type="submission" date="2019-12" db="EMBL/GenBank/DDBJ databases">
        <title>complete genome sequences of Aeromonas caviae str. WP2-W18-ESBL-01 isolated from wastewater treatment plant effluent.</title>
        <authorList>
            <person name="Sekizuka T."/>
            <person name="Itokawa K."/>
            <person name="Yatsu K."/>
            <person name="Inamine Y."/>
            <person name="Kuroda M."/>
        </authorList>
    </citation>
    <scope>NUCLEOTIDE SEQUENCE [LARGE SCALE GENOMIC DNA]</scope>
    <source>
        <strain evidence="6 7">WP2-W18-ESBL-01</strain>
    </source>
</reference>
<dbReference type="AlphaFoldDB" id="A0A6S4TTA5"/>
<evidence type="ECO:0000313" key="7">
    <source>
        <dbReference type="Proteomes" id="UP000515756"/>
    </source>
</evidence>
<sequence>MRSMSNLLQNRNGTWYARVVIPKALRPLLNDQWEFRRSLNTTNESEARRAALPVLDELYRLLEAAKIDLAVRPLDLSNAADCWYNSMIERLDEPDVRGRFIRQVWDGDGLVWEDYTEILTKLEEEKDAKRTRDVQKGLARFLTWMKPYIDEAFQLTGLRLCVDSANYVAFAELLAGKFKALSRAVIQNAATNANQRRIGQPEIPLVPAGDTTVTTISTRGIRLSALFERYKATIKRREPKKADGRILEYQVAVERFIELMGDKGIEDITKRDVAEFRNLMEQLPARPKRHVSAMPLRQQIAYAAEHSFPRLTAATVKKLGRALSAVLGHAVDDGLLEFNPAHGAKYTESVINPLAEPERPYTSTELATMFGSPLFARRTQHTRFGEAHYWVPLMLYYTGARAEEICQLYVADVIQQDGVWFFRVAELREDQSVKNRSSNRDIPIHPHLLALGLMDYVRTLPADGRLFPLLQPSGPKQNYHVRLGVWWQRYLREKLKIVREDIQPFHSFRHTFITLLRTAGVREDVQNALTGHSQHGDRTATGRNYGAYTLGQKLAAVEVIPLVPISTHDEQLQAETQ</sequence>
<evidence type="ECO:0000256" key="3">
    <source>
        <dbReference type="ARBA" id="ARBA00023125"/>
    </source>
</evidence>
<dbReference type="GO" id="GO:0003677">
    <property type="term" value="F:DNA binding"/>
    <property type="evidence" value="ECO:0007669"/>
    <property type="project" value="UniProtKB-KW"/>
</dbReference>
<dbReference type="InterPro" id="IPR050090">
    <property type="entry name" value="Tyrosine_recombinase_XerCD"/>
</dbReference>
<keyword evidence="4" id="KW-0233">DNA recombination</keyword>
<accession>A0A6S4TTA5</accession>
<feature type="domain" description="Tyr recombinase" evidence="5">
    <location>
        <begin position="355"/>
        <end position="559"/>
    </location>
</feature>
<dbReference type="InterPro" id="IPR011010">
    <property type="entry name" value="DNA_brk_join_enz"/>
</dbReference>
<dbReference type="Gene3D" id="1.10.150.130">
    <property type="match status" value="1"/>
</dbReference>
<dbReference type="PROSITE" id="PS51898">
    <property type="entry name" value="TYR_RECOMBINASE"/>
    <property type="match status" value="1"/>
</dbReference>
<gene>
    <name evidence="6" type="ORF">WP2W18E01_19150</name>
</gene>
<dbReference type="Pfam" id="PF20172">
    <property type="entry name" value="DUF6538"/>
    <property type="match status" value="1"/>
</dbReference>
<evidence type="ECO:0000259" key="5">
    <source>
        <dbReference type="PROSITE" id="PS51898"/>
    </source>
</evidence>
<dbReference type="Proteomes" id="UP000515756">
    <property type="component" value="Chromosome"/>
</dbReference>
<evidence type="ECO:0000313" key="6">
    <source>
        <dbReference type="EMBL" id="BBQ30333.1"/>
    </source>
</evidence>
<keyword evidence="2" id="KW-0229">DNA integration</keyword>
<dbReference type="EMBL" id="AP021927">
    <property type="protein sequence ID" value="BBQ30333.1"/>
    <property type="molecule type" value="Genomic_DNA"/>
</dbReference>
<dbReference type="InterPro" id="IPR013762">
    <property type="entry name" value="Integrase-like_cat_sf"/>
</dbReference>
<dbReference type="InterPro" id="IPR046668">
    <property type="entry name" value="DUF6538"/>
</dbReference>